<evidence type="ECO:0000313" key="2">
    <source>
        <dbReference type="EMBL" id="KAK7479779.1"/>
    </source>
</evidence>
<evidence type="ECO:0000256" key="1">
    <source>
        <dbReference type="ARBA" id="ARBA00007065"/>
    </source>
</evidence>
<dbReference type="InterPro" id="IPR027850">
    <property type="entry name" value="DUF4504"/>
</dbReference>
<name>A0ABD0JXH9_9CAEN</name>
<proteinExistence type="inferred from homology"/>
<gene>
    <name evidence="2" type="ORF">BaRGS_00028959</name>
</gene>
<accession>A0ABD0JXH9</accession>
<organism evidence="2 3">
    <name type="scientific">Batillaria attramentaria</name>
    <dbReference type="NCBI Taxonomy" id="370345"/>
    <lineage>
        <taxon>Eukaryota</taxon>
        <taxon>Metazoa</taxon>
        <taxon>Spiralia</taxon>
        <taxon>Lophotrochozoa</taxon>
        <taxon>Mollusca</taxon>
        <taxon>Gastropoda</taxon>
        <taxon>Caenogastropoda</taxon>
        <taxon>Sorbeoconcha</taxon>
        <taxon>Cerithioidea</taxon>
        <taxon>Batillariidae</taxon>
        <taxon>Batillaria</taxon>
    </lineage>
</organism>
<reference evidence="2 3" key="1">
    <citation type="journal article" date="2023" name="Sci. Data">
        <title>Genome assembly of the Korean intertidal mud-creeper Batillaria attramentaria.</title>
        <authorList>
            <person name="Patra A.K."/>
            <person name="Ho P.T."/>
            <person name="Jun S."/>
            <person name="Lee S.J."/>
            <person name="Kim Y."/>
            <person name="Won Y.J."/>
        </authorList>
    </citation>
    <scope>NUCLEOTIDE SEQUENCE [LARGE SCALE GENOMIC DNA]</scope>
    <source>
        <strain evidence="2">Wonlab-2016</strain>
    </source>
</reference>
<comment type="similarity">
    <text evidence="1">Belongs to the UPF0739 family.</text>
</comment>
<dbReference type="PANTHER" id="PTHR31366">
    <property type="entry name" value="UPF0739 PROTEIN C1ORF74"/>
    <property type="match status" value="1"/>
</dbReference>
<protein>
    <submittedName>
        <fullName evidence="2">Uncharacterized protein</fullName>
    </submittedName>
</protein>
<dbReference type="PANTHER" id="PTHR31366:SF2">
    <property type="entry name" value="UPF0739 PROTEIN C1ORF74"/>
    <property type="match status" value="1"/>
</dbReference>
<comment type="caution">
    <text evidence="2">The sequence shown here is derived from an EMBL/GenBank/DDBJ whole genome shotgun (WGS) entry which is preliminary data.</text>
</comment>
<keyword evidence="3" id="KW-1185">Reference proteome</keyword>
<dbReference type="EMBL" id="JACVVK020000295">
    <property type="protein sequence ID" value="KAK7479779.1"/>
    <property type="molecule type" value="Genomic_DNA"/>
</dbReference>
<dbReference type="Pfam" id="PF14953">
    <property type="entry name" value="DUF4504"/>
    <property type="match status" value="1"/>
</dbReference>
<evidence type="ECO:0000313" key="3">
    <source>
        <dbReference type="Proteomes" id="UP001519460"/>
    </source>
</evidence>
<sequence>MNYLGTVPFKDWPHFPYRPLPSEVTFLPSVLAEEIVDCLLGAASPMDLDTAKGHWAKLTAQHLGKRLTGKWQHFMLDLLCVDYGLKPALLLDFAVADVSAVHSLLKALQDSNLLQSRQLKILCIGMDVLVVNMNVFRDRLLSDTCEEIFSQYCFVDVSANLEKPEILSWDSDSLHPTRTCFLGLMDELQSEKETCSLSLDGDAVGHLPNPSTLFGVLLDYPVVYWYDMSVEAQENCLSMVPLTNFTLEAAVTDRREGADSKGGQYKRHVIYSFSVPEAFAGLMLNMVDDWYDVRKNLGLYFENATLVESQLHERHYDLLTAAKLEPSWSGPQLTKSSFCLCYVTKMFQFTACEQITGFALLKLKGLRGTAETCAEQTARSWKVQKCCLCSLFTINKFVHSSKGLHSSKELLSRLYQLLPCTNTCFT</sequence>
<dbReference type="Proteomes" id="UP001519460">
    <property type="component" value="Unassembled WGS sequence"/>
</dbReference>
<dbReference type="AlphaFoldDB" id="A0ABD0JXH9"/>